<feature type="compositionally biased region" description="Low complexity" evidence="1">
    <location>
        <begin position="47"/>
        <end position="56"/>
    </location>
</feature>
<dbReference type="EMBL" id="JARAKH010000029">
    <property type="protein sequence ID" value="KAK8388120.1"/>
    <property type="molecule type" value="Genomic_DNA"/>
</dbReference>
<organism evidence="2 3">
    <name type="scientific">Scylla paramamosain</name>
    <name type="common">Mud crab</name>
    <dbReference type="NCBI Taxonomy" id="85552"/>
    <lineage>
        <taxon>Eukaryota</taxon>
        <taxon>Metazoa</taxon>
        <taxon>Ecdysozoa</taxon>
        <taxon>Arthropoda</taxon>
        <taxon>Crustacea</taxon>
        <taxon>Multicrustacea</taxon>
        <taxon>Malacostraca</taxon>
        <taxon>Eumalacostraca</taxon>
        <taxon>Eucarida</taxon>
        <taxon>Decapoda</taxon>
        <taxon>Pleocyemata</taxon>
        <taxon>Brachyura</taxon>
        <taxon>Eubrachyura</taxon>
        <taxon>Portunoidea</taxon>
        <taxon>Portunidae</taxon>
        <taxon>Portuninae</taxon>
        <taxon>Scylla</taxon>
    </lineage>
</organism>
<evidence type="ECO:0000313" key="2">
    <source>
        <dbReference type="EMBL" id="KAK8388122.1"/>
    </source>
</evidence>
<proteinExistence type="predicted"/>
<comment type="caution">
    <text evidence="2">The sequence shown here is derived from an EMBL/GenBank/DDBJ whole genome shotgun (WGS) entry which is preliminary data.</text>
</comment>
<gene>
    <name evidence="2" type="ORF">O3P69_020184</name>
</gene>
<dbReference type="EMBL" id="JARAKH010000029">
    <property type="protein sequence ID" value="KAK8388122.1"/>
    <property type="molecule type" value="Genomic_DNA"/>
</dbReference>
<sequence>MAGQGRTSDHQSFLNNLLMMREQEIRLLSKKLHHQAALDSDGGSGISEGSIGSPEPHNLSMSPLRAVSPPPTTQGSYSRYSDDHHNIPSNSTLPHEPTYDQRVGEQQPSNRFHPLYDPLVEQYDQNHIYNRGADDSRDRGVYWDRRNHQDAHQESGEATRQEENRDIASRMTESFLEQQQKQQQVLATQALLGSLTTQSNHHPLLPYSTLHSDKSSLP</sequence>
<dbReference type="Proteomes" id="UP001487740">
    <property type="component" value="Unassembled WGS sequence"/>
</dbReference>
<evidence type="ECO:0000256" key="1">
    <source>
        <dbReference type="SAM" id="MobiDB-lite"/>
    </source>
</evidence>
<feature type="region of interest" description="Disordered" evidence="1">
    <location>
        <begin position="197"/>
        <end position="218"/>
    </location>
</feature>
<dbReference type="AlphaFoldDB" id="A0AAW0TKS4"/>
<keyword evidence="3" id="KW-1185">Reference proteome</keyword>
<accession>A0AAW0TKS4</accession>
<reference evidence="2 3" key="1">
    <citation type="submission" date="2023-03" db="EMBL/GenBank/DDBJ databases">
        <title>High-quality genome of Scylla paramamosain provides insights in environmental adaptation.</title>
        <authorList>
            <person name="Zhang L."/>
        </authorList>
    </citation>
    <scope>NUCLEOTIDE SEQUENCE [LARGE SCALE GENOMIC DNA]</scope>
    <source>
        <strain evidence="2">LZ_2023a</strain>
        <tissue evidence="2">Muscle</tissue>
    </source>
</reference>
<name>A0AAW0TKS4_SCYPA</name>
<evidence type="ECO:0000313" key="3">
    <source>
        <dbReference type="Proteomes" id="UP001487740"/>
    </source>
</evidence>
<protein>
    <submittedName>
        <fullName evidence="2">Uncharacterized protein</fullName>
    </submittedName>
</protein>
<feature type="region of interest" description="Disordered" evidence="1">
    <location>
        <begin position="37"/>
        <end position="108"/>
    </location>
</feature>